<feature type="region of interest" description="Disordered" evidence="1">
    <location>
        <begin position="50"/>
        <end position="82"/>
    </location>
</feature>
<dbReference type="EMBL" id="VEVO01000018">
    <property type="protein sequence ID" value="KAF0027134.1"/>
    <property type="molecule type" value="Genomic_DNA"/>
</dbReference>
<dbReference type="AlphaFoldDB" id="A0A6A4S904"/>
<feature type="compositionally biased region" description="Basic and acidic residues" evidence="1">
    <location>
        <begin position="51"/>
        <end position="64"/>
    </location>
</feature>
<accession>A0A6A4S904</accession>
<comment type="caution">
    <text evidence="2">The sequence shown here is derived from an EMBL/GenBank/DDBJ whole genome shotgun (WGS) entry which is preliminary data.</text>
</comment>
<evidence type="ECO:0000313" key="3">
    <source>
        <dbReference type="Proteomes" id="UP000438429"/>
    </source>
</evidence>
<reference evidence="2 3" key="1">
    <citation type="submission" date="2019-06" db="EMBL/GenBank/DDBJ databases">
        <title>Draft genomes of female and male turbot (Scophthalmus maximus).</title>
        <authorList>
            <person name="Xu H."/>
            <person name="Xu X.-W."/>
            <person name="Shao C."/>
            <person name="Chen S."/>
        </authorList>
    </citation>
    <scope>NUCLEOTIDE SEQUENCE [LARGE SCALE GENOMIC DNA]</scope>
    <source>
        <strain evidence="2">Ysfricsl-2016a</strain>
        <tissue evidence="2">Blood</tissue>
    </source>
</reference>
<gene>
    <name evidence="2" type="ORF">F2P81_019875</name>
</gene>
<dbReference type="Proteomes" id="UP000438429">
    <property type="component" value="Unassembled WGS sequence"/>
</dbReference>
<protein>
    <submittedName>
        <fullName evidence="2">Uncharacterized protein</fullName>
    </submittedName>
</protein>
<sequence length="98" mass="10961">MRLSAVLVFGPSASAVPWSGKSPHGARFSYNPVWTQLDRIVHYFSLITPSDEPRLTNRSRAESGRRHRPARSRLGDVAPPSTVLTKNKDLHILMNKTP</sequence>
<organism evidence="2 3">
    <name type="scientific">Scophthalmus maximus</name>
    <name type="common">Turbot</name>
    <name type="synonym">Psetta maxima</name>
    <dbReference type="NCBI Taxonomy" id="52904"/>
    <lineage>
        <taxon>Eukaryota</taxon>
        <taxon>Metazoa</taxon>
        <taxon>Chordata</taxon>
        <taxon>Craniata</taxon>
        <taxon>Vertebrata</taxon>
        <taxon>Euteleostomi</taxon>
        <taxon>Actinopterygii</taxon>
        <taxon>Neopterygii</taxon>
        <taxon>Teleostei</taxon>
        <taxon>Neoteleostei</taxon>
        <taxon>Acanthomorphata</taxon>
        <taxon>Carangaria</taxon>
        <taxon>Pleuronectiformes</taxon>
        <taxon>Pleuronectoidei</taxon>
        <taxon>Scophthalmidae</taxon>
        <taxon>Scophthalmus</taxon>
    </lineage>
</organism>
<proteinExistence type="predicted"/>
<evidence type="ECO:0000256" key="1">
    <source>
        <dbReference type="SAM" id="MobiDB-lite"/>
    </source>
</evidence>
<evidence type="ECO:0000313" key="2">
    <source>
        <dbReference type="EMBL" id="KAF0027134.1"/>
    </source>
</evidence>
<name>A0A6A4S904_SCOMX</name>